<dbReference type="InterPro" id="IPR035437">
    <property type="entry name" value="SNase_OB-fold_sf"/>
</dbReference>
<dbReference type="Gene3D" id="2.40.50.90">
    <property type="match status" value="1"/>
</dbReference>
<organism evidence="1 2">
    <name type="scientific">Novosphingobium album</name>
    <name type="common">ex Hu et al. 2023</name>
    <dbReference type="NCBI Taxonomy" id="2930093"/>
    <lineage>
        <taxon>Bacteria</taxon>
        <taxon>Pseudomonadati</taxon>
        <taxon>Pseudomonadota</taxon>
        <taxon>Alphaproteobacteria</taxon>
        <taxon>Sphingomonadales</taxon>
        <taxon>Sphingomonadaceae</taxon>
        <taxon>Novosphingobium</taxon>
    </lineage>
</organism>
<dbReference type="SUPFAM" id="SSF50199">
    <property type="entry name" value="Staphylococcal nuclease"/>
    <property type="match status" value="1"/>
</dbReference>
<sequence>MSLAAGIVFMCTPIAVYDGDGPVICRSGEKIRIEGIAAREMDGSCRAGQPCPRASAEAARDALVNILGGARGRWKTGHIVVRFPAMQCLSYGPSYQRTVASCTLPAGRDLGSAMLATGTVLPWHPRGS</sequence>
<name>A0ABT0B538_9SPHN</name>
<dbReference type="Proteomes" id="UP001162880">
    <property type="component" value="Unassembled WGS sequence"/>
</dbReference>
<evidence type="ECO:0008006" key="3">
    <source>
        <dbReference type="Google" id="ProtNLM"/>
    </source>
</evidence>
<evidence type="ECO:0000313" key="1">
    <source>
        <dbReference type="EMBL" id="MCJ2180146.1"/>
    </source>
</evidence>
<comment type="caution">
    <text evidence="1">The sequence shown here is derived from an EMBL/GenBank/DDBJ whole genome shotgun (WGS) entry which is preliminary data.</text>
</comment>
<gene>
    <name evidence="1" type="ORF">MTR64_16365</name>
</gene>
<reference evidence="1" key="1">
    <citation type="submission" date="2022-03" db="EMBL/GenBank/DDBJ databases">
        <title>Identification of a novel bacterium isolated from mangrove sediments.</title>
        <authorList>
            <person name="Pan X."/>
        </authorList>
    </citation>
    <scope>NUCLEOTIDE SEQUENCE</scope>
    <source>
        <strain evidence="1">B2580</strain>
    </source>
</reference>
<accession>A0ABT0B538</accession>
<protein>
    <recommendedName>
        <fullName evidence="3">Thermonuclease family protein</fullName>
    </recommendedName>
</protein>
<keyword evidence="2" id="KW-1185">Reference proteome</keyword>
<dbReference type="EMBL" id="JALHLE010000028">
    <property type="protein sequence ID" value="MCJ2180146.1"/>
    <property type="molecule type" value="Genomic_DNA"/>
</dbReference>
<proteinExistence type="predicted"/>
<evidence type="ECO:0000313" key="2">
    <source>
        <dbReference type="Proteomes" id="UP001162880"/>
    </source>
</evidence>